<dbReference type="EC" id="4.1.1.31" evidence="3 9"/>
<protein>
    <recommendedName>
        <fullName evidence="4 9">Phosphoenolpyruvate carboxylase</fullName>
        <shortName evidence="9">PEPC</shortName>
        <shortName evidence="9">PEPCase</shortName>
        <ecNumber evidence="3 9">4.1.1.31</ecNumber>
    </recommendedName>
</protein>
<evidence type="ECO:0000256" key="2">
    <source>
        <dbReference type="ARBA" id="ARBA00008346"/>
    </source>
</evidence>
<feature type="active site" evidence="9">
    <location>
        <position position="539"/>
    </location>
</feature>
<dbReference type="GO" id="GO:0005829">
    <property type="term" value="C:cytosol"/>
    <property type="evidence" value="ECO:0007669"/>
    <property type="project" value="TreeGrafter"/>
</dbReference>
<comment type="catalytic activity">
    <reaction evidence="8 9">
        <text>oxaloacetate + phosphate = phosphoenolpyruvate + hydrogencarbonate</text>
        <dbReference type="Rhea" id="RHEA:28370"/>
        <dbReference type="ChEBI" id="CHEBI:16452"/>
        <dbReference type="ChEBI" id="CHEBI:17544"/>
        <dbReference type="ChEBI" id="CHEBI:43474"/>
        <dbReference type="ChEBI" id="CHEBI:58702"/>
        <dbReference type="EC" id="4.1.1.31"/>
    </reaction>
</comment>
<evidence type="ECO:0000256" key="9">
    <source>
        <dbReference type="HAMAP-Rule" id="MF_00595"/>
    </source>
</evidence>
<dbReference type="PRINTS" id="PR00150">
    <property type="entry name" value="PEPCARBXLASE"/>
</dbReference>
<dbReference type="SUPFAM" id="SSF51621">
    <property type="entry name" value="Phosphoenolpyruvate/pyruvate domain"/>
    <property type="match status" value="1"/>
</dbReference>
<dbReference type="PANTHER" id="PTHR30523:SF6">
    <property type="entry name" value="PHOSPHOENOLPYRUVATE CARBOXYLASE"/>
    <property type="match status" value="1"/>
</dbReference>
<accession>A0A2A5WPJ5</accession>
<keyword evidence="7 9" id="KW-0120">Carbon dioxide fixation</keyword>
<evidence type="ECO:0000256" key="3">
    <source>
        <dbReference type="ARBA" id="ARBA00012305"/>
    </source>
</evidence>
<dbReference type="InterPro" id="IPR022805">
    <property type="entry name" value="PEP_COase_bac/pln-type"/>
</dbReference>
<dbReference type="GO" id="GO:0015977">
    <property type="term" value="P:carbon fixation"/>
    <property type="evidence" value="ECO:0007669"/>
    <property type="project" value="UniProtKB-UniRule"/>
</dbReference>
<gene>
    <name evidence="9" type="primary">ppc</name>
    <name evidence="12" type="ORF">CNE99_07385</name>
</gene>
<keyword evidence="5 9" id="KW-0460">Magnesium</keyword>
<evidence type="ECO:0000256" key="1">
    <source>
        <dbReference type="ARBA" id="ARBA00003670"/>
    </source>
</evidence>
<proteinExistence type="inferred from homology"/>
<dbReference type="GO" id="GO:0006099">
    <property type="term" value="P:tricarboxylic acid cycle"/>
    <property type="evidence" value="ECO:0007669"/>
    <property type="project" value="InterPro"/>
</dbReference>
<evidence type="ECO:0000256" key="8">
    <source>
        <dbReference type="ARBA" id="ARBA00048995"/>
    </source>
</evidence>
<dbReference type="HAMAP" id="MF_00595">
    <property type="entry name" value="PEPcase_type1"/>
    <property type="match status" value="1"/>
</dbReference>
<dbReference type="EMBL" id="NTKD01000040">
    <property type="protein sequence ID" value="PDH38134.1"/>
    <property type="molecule type" value="Genomic_DNA"/>
</dbReference>
<feature type="region of interest" description="Disordered" evidence="11">
    <location>
        <begin position="840"/>
        <end position="861"/>
    </location>
</feature>
<comment type="function">
    <text evidence="1 9">Forms oxaloacetate, a four-carbon dicarboxylic acid source for the tricarboxylic acid cycle.</text>
</comment>
<dbReference type="Pfam" id="PF00311">
    <property type="entry name" value="PEPcase"/>
    <property type="match status" value="1"/>
</dbReference>
<evidence type="ECO:0000256" key="7">
    <source>
        <dbReference type="ARBA" id="ARBA00023300"/>
    </source>
</evidence>
<dbReference type="GO" id="GO:0000287">
    <property type="term" value="F:magnesium ion binding"/>
    <property type="evidence" value="ECO:0007669"/>
    <property type="project" value="UniProtKB-UniRule"/>
</dbReference>
<feature type="compositionally biased region" description="Acidic residues" evidence="11">
    <location>
        <begin position="850"/>
        <end position="859"/>
    </location>
</feature>
<evidence type="ECO:0000256" key="6">
    <source>
        <dbReference type="ARBA" id="ARBA00023239"/>
    </source>
</evidence>
<dbReference type="AlphaFoldDB" id="A0A2A5WPJ5"/>
<keyword evidence="12" id="KW-0670">Pyruvate</keyword>
<dbReference type="InterPro" id="IPR021135">
    <property type="entry name" value="PEP_COase"/>
</dbReference>
<dbReference type="NCBIfam" id="NF000584">
    <property type="entry name" value="PRK00009.1"/>
    <property type="match status" value="1"/>
</dbReference>
<comment type="similarity">
    <text evidence="2 9">Belongs to the PEPCase type 1 family.</text>
</comment>
<evidence type="ECO:0000256" key="10">
    <source>
        <dbReference type="PROSITE-ProRule" id="PRU10111"/>
    </source>
</evidence>
<dbReference type="InterPro" id="IPR015813">
    <property type="entry name" value="Pyrv/PenolPyrv_kinase-like_dom"/>
</dbReference>
<evidence type="ECO:0000256" key="4">
    <source>
        <dbReference type="ARBA" id="ARBA00022419"/>
    </source>
</evidence>
<evidence type="ECO:0000313" key="13">
    <source>
        <dbReference type="Proteomes" id="UP000219327"/>
    </source>
</evidence>
<feature type="compositionally biased region" description="Basic and acidic residues" evidence="11">
    <location>
        <begin position="840"/>
        <end position="849"/>
    </location>
</feature>
<dbReference type="Proteomes" id="UP000219327">
    <property type="component" value="Unassembled WGS sequence"/>
</dbReference>
<organism evidence="12 13">
    <name type="scientific">OM182 bacterium MED-G24</name>
    <dbReference type="NCBI Taxonomy" id="1986255"/>
    <lineage>
        <taxon>Bacteria</taxon>
        <taxon>Pseudomonadati</taxon>
        <taxon>Pseudomonadota</taxon>
        <taxon>Gammaproteobacteria</taxon>
        <taxon>OMG group</taxon>
        <taxon>OM182 clade</taxon>
    </lineage>
</organism>
<dbReference type="InterPro" id="IPR018129">
    <property type="entry name" value="PEP_COase_Lys_AS"/>
</dbReference>
<sequence length="880" mass="99447">MDYDDLISKRLRHRVRVLGELLGESMTQQLGEDFLAEVENIRQLAKRRRKQGSASDKAQLRALIHGLDDEHLVSVARAFNQFLNLTNIAEQAETTDAHMIQFPSESRLAELFSRLSNTDQGDRIESAVRNTRCELVLTAHPTEITRRTLIQKYNRIAEQLDAVDVDRELTAAERIGLERLVAEVWYTDEIRTERPTPQDEAKWGYAVIEHSFWDAIPRLWIGLEQLVHQHTGSHMPLDTVPVKIDSWMGGDRDGNPNVTAEVTDEVIRLARWMAADLYLRDLDELLSQLSMAVCDEKIRSIAGGDTTEPYRVVLRVVRERLITTRDWAETSLPPTDDVILHPDQLYTPLLACYDSLYSCGMGIIADGLLKRTLIRVSTFGVTLVDLDVRQNADKHEALMNELTEHLELGSYREWSEKARQDFLAEELESRRPLIPARWKPTPENQETLNTFRLIADNDAEGIAGYIVSMAKNPSDVLVVVLLLKMCGMTEKLPVVPLFETHTDLENAAWTLERLLRIPQYTRFIGGAQQVMIGYSDSAKDVGQMAAAWAQYRAQEDLVEIAEKYHVDLTLFHGRGGTPGRGGGPASAAILAQPPGSVKRSMRVTEQGEVIRFKYGSESLALQSMDMALSATLEANLLPPAKPRENWRLLMDRLAEAALKSYEATVKKDSQFVSYFDQGTPEQELAKLALGSRPARRTEGSRSIADLRAIPWVFAWTQKRLMLPAWLGTDTALNLELSGRERHILREMVLEWPFFKTQLDMLEMVLSKADAELAEEYDQALVDVNHQQLGAELRTRLDGLVGNLNRLKDQSELLASSPEIRTTLELRHPYTDPLHFLQTELIRRSRGNETDDRDDTTTDEQVDKALMVTIAGIAAGMRNTG</sequence>
<dbReference type="PROSITE" id="PS00781">
    <property type="entry name" value="PEPCASE_1"/>
    <property type="match status" value="1"/>
</dbReference>
<evidence type="ECO:0000256" key="5">
    <source>
        <dbReference type="ARBA" id="ARBA00022842"/>
    </source>
</evidence>
<comment type="caution">
    <text evidence="12">The sequence shown here is derived from an EMBL/GenBank/DDBJ whole genome shotgun (WGS) entry which is preliminary data.</text>
</comment>
<dbReference type="PANTHER" id="PTHR30523">
    <property type="entry name" value="PHOSPHOENOLPYRUVATE CARBOXYLASE"/>
    <property type="match status" value="1"/>
</dbReference>
<reference evidence="12 13" key="1">
    <citation type="submission" date="2017-08" db="EMBL/GenBank/DDBJ databases">
        <title>Fine stratification of microbial communities through a metagenomic profile of the photic zone.</title>
        <authorList>
            <person name="Haro-Moreno J.M."/>
            <person name="Lopez-Perez M."/>
            <person name="De La Torre J."/>
            <person name="Picazo A."/>
            <person name="Camacho A."/>
            <person name="Rodriguez-Valera F."/>
        </authorList>
    </citation>
    <scope>NUCLEOTIDE SEQUENCE [LARGE SCALE GENOMIC DNA]</scope>
    <source>
        <strain evidence="12">MED-G24</strain>
    </source>
</reference>
<evidence type="ECO:0000313" key="12">
    <source>
        <dbReference type="EMBL" id="PDH38134.1"/>
    </source>
</evidence>
<name>A0A2A5WPJ5_9GAMM</name>
<dbReference type="GO" id="GO:0008964">
    <property type="term" value="F:phosphoenolpyruvate carboxylase activity"/>
    <property type="evidence" value="ECO:0007669"/>
    <property type="project" value="UniProtKB-UniRule"/>
</dbReference>
<evidence type="ECO:0000256" key="11">
    <source>
        <dbReference type="SAM" id="MobiDB-lite"/>
    </source>
</evidence>
<keyword evidence="6 9" id="KW-0456">Lyase</keyword>
<comment type="subunit">
    <text evidence="9">Homotetramer.</text>
</comment>
<feature type="active site" evidence="9 10">
    <location>
        <position position="140"/>
    </location>
</feature>
<comment type="cofactor">
    <cofactor evidence="9">
        <name>Mg(2+)</name>
        <dbReference type="ChEBI" id="CHEBI:18420"/>
    </cofactor>
</comment>
<dbReference type="GO" id="GO:0006107">
    <property type="term" value="P:oxaloacetate metabolic process"/>
    <property type="evidence" value="ECO:0007669"/>
    <property type="project" value="UniProtKB-UniRule"/>
</dbReference>
<dbReference type="Gene3D" id="1.20.1440.90">
    <property type="entry name" value="Phosphoenolpyruvate/pyruvate domain"/>
    <property type="match status" value="1"/>
</dbReference>